<dbReference type="Pfam" id="PF12831">
    <property type="entry name" value="FAD_oxidored"/>
    <property type="match status" value="1"/>
</dbReference>
<dbReference type="AlphaFoldDB" id="A0AAW4VZB6"/>
<evidence type="ECO:0000313" key="2">
    <source>
        <dbReference type="Proteomes" id="UP001198439"/>
    </source>
</evidence>
<dbReference type="EMBL" id="JAJDKZ010000114">
    <property type="protein sequence ID" value="MCB8611535.1"/>
    <property type="molecule type" value="Genomic_DNA"/>
</dbReference>
<reference evidence="1" key="1">
    <citation type="submission" date="2021-10" db="EMBL/GenBank/DDBJ databases">
        <title>Collection of gut derived symbiotic bacterial strains cultured from healthy donors.</title>
        <authorList>
            <person name="Lin H."/>
            <person name="Littmann E."/>
            <person name="Kohout C."/>
            <person name="Pamer E.G."/>
        </authorList>
    </citation>
    <scope>NUCLEOTIDE SEQUENCE</scope>
    <source>
        <strain evidence="1">DFI.4.48</strain>
    </source>
</reference>
<protein>
    <submittedName>
        <fullName evidence="1">NAD(P)/FAD-dependent oxidoreductase</fullName>
    </submittedName>
</protein>
<feature type="non-terminal residue" evidence="1">
    <location>
        <position position="37"/>
    </location>
</feature>
<name>A0AAW4VZB6_9FIRM</name>
<comment type="caution">
    <text evidence="1">The sequence shown here is derived from an EMBL/GenBank/DDBJ whole genome shotgun (WGS) entry which is preliminary data.</text>
</comment>
<dbReference type="Gene3D" id="3.50.50.60">
    <property type="entry name" value="FAD/NAD(P)-binding domain"/>
    <property type="match status" value="1"/>
</dbReference>
<evidence type="ECO:0000313" key="1">
    <source>
        <dbReference type="EMBL" id="MCB8611535.1"/>
    </source>
</evidence>
<organism evidence="1 2">
    <name type="scientific">Faecalibacillus faecis</name>
    <dbReference type="NCBI Taxonomy" id="1982628"/>
    <lineage>
        <taxon>Bacteria</taxon>
        <taxon>Bacillati</taxon>
        <taxon>Bacillota</taxon>
        <taxon>Erysipelotrichia</taxon>
        <taxon>Erysipelotrichales</taxon>
        <taxon>Coprobacillaceae</taxon>
        <taxon>Faecalibacillus</taxon>
    </lineage>
</organism>
<accession>A0AAW4VZB6</accession>
<dbReference type="Proteomes" id="UP001198439">
    <property type="component" value="Unassembled WGS sequence"/>
</dbReference>
<dbReference type="InterPro" id="IPR036188">
    <property type="entry name" value="FAD/NAD-bd_sf"/>
</dbReference>
<dbReference type="SUPFAM" id="SSF51905">
    <property type="entry name" value="FAD/NAD(P)-binding domain"/>
    <property type="match status" value="1"/>
</dbReference>
<proteinExistence type="predicted"/>
<dbReference type="RefSeq" id="WP_227280125.1">
    <property type="nucleotide sequence ID" value="NZ_JAJDKZ010000114.1"/>
</dbReference>
<sequence>MSEVIVVGGGAAGMIAAICSAGEGNRVTLLEKNEKLG</sequence>
<gene>
    <name evidence="1" type="ORF">LJD69_13150</name>
</gene>